<dbReference type="GO" id="GO:0046872">
    <property type="term" value="F:metal ion binding"/>
    <property type="evidence" value="ECO:0007669"/>
    <property type="project" value="UniProtKB-KW"/>
</dbReference>
<accession>D0LFQ6</accession>
<dbReference type="GO" id="GO:0009897">
    <property type="term" value="C:external side of plasma membrane"/>
    <property type="evidence" value="ECO:0007669"/>
    <property type="project" value="TreeGrafter"/>
</dbReference>
<evidence type="ECO:0000259" key="8">
    <source>
        <dbReference type="Pfam" id="PF00962"/>
    </source>
</evidence>
<dbReference type="Gene3D" id="3.20.20.140">
    <property type="entry name" value="Metal-dependent hydrolases"/>
    <property type="match status" value="1"/>
</dbReference>
<dbReference type="OrthoDB" id="105475at2"/>
<evidence type="ECO:0000313" key="9">
    <source>
        <dbReference type="EMBL" id="ACY12690.1"/>
    </source>
</evidence>
<dbReference type="InterPro" id="IPR001365">
    <property type="entry name" value="A_deaminase_dom"/>
</dbReference>
<dbReference type="InterPro" id="IPR032466">
    <property type="entry name" value="Metal_Hydrolase"/>
</dbReference>
<dbReference type="Proteomes" id="UP000001880">
    <property type="component" value="Chromosome"/>
</dbReference>
<name>D0LFQ6_HALO1</name>
<proteinExistence type="inferred from homology"/>
<dbReference type="EC" id="3.5.4.4" evidence="3"/>
<evidence type="ECO:0000256" key="3">
    <source>
        <dbReference type="ARBA" id="ARBA00012784"/>
    </source>
</evidence>
<dbReference type="PANTHER" id="PTHR11409:SF43">
    <property type="entry name" value="ADENOSINE DEAMINASE"/>
    <property type="match status" value="1"/>
</dbReference>
<organism evidence="9 10">
    <name type="scientific">Haliangium ochraceum (strain DSM 14365 / JCM 11303 / SMP-2)</name>
    <dbReference type="NCBI Taxonomy" id="502025"/>
    <lineage>
        <taxon>Bacteria</taxon>
        <taxon>Pseudomonadati</taxon>
        <taxon>Myxococcota</taxon>
        <taxon>Polyangia</taxon>
        <taxon>Haliangiales</taxon>
        <taxon>Kofleriaceae</taxon>
        <taxon>Haliangium</taxon>
    </lineage>
</organism>
<dbReference type="InterPro" id="IPR006330">
    <property type="entry name" value="Ado/ade_deaminase"/>
</dbReference>
<evidence type="ECO:0000256" key="4">
    <source>
        <dbReference type="ARBA" id="ARBA00022723"/>
    </source>
</evidence>
<dbReference type="PANTHER" id="PTHR11409">
    <property type="entry name" value="ADENOSINE DEAMINASE"/>
    <property type="match status" value="1"/>
</dbReference>
<dbReference type="GO" id="GO:0060169">
    <property type="term" value="P:negative regulation of adenosine receptor signaling pathway"/>
    <property type="evidence" value="ECO:0007669"/>
    <property type="project" value="TreeGrafter"/>
</dbReference>
<dbReference type="RefSeq" id="WP_012825317.1">
    <property type="nucleotide sequence ID" value="NC_013440.1"/>
</dbReference>
<dbReference type="GO" id="GO:0004000">
    <property type="term" value="F:adenosine deaminase activity"/>
    <property type="evidence" value="ECO:0007669"/>
    <property type="project" value="TreeGrafter"/>
</dbReference>
<dbReference type="GO" id="GO:0005829">
    <property type="term" value="C:cytosol"/>
    <property type="evidence" value="ECO:0007669"/>
    <property type="project" value="TreeGrafter"/>
</dbReference>
<dbReference type="GO" id="GO:0006154">
    <property type="term" value="P:adenosine catabolic process"/>
    <property type="evidence" value="ECO:0007669"/>
    <property type="project" value="TreeGrafter"/>
</dbReference>
<dbReference type="GO" id="GO:0043103">
    <property type="term" value="P:hypoxanthine salvage"/>
    <property type="evidence" value="ECO:0007669"/>
    <property type="project" value="TreeGrafter"/>
</dbReference>
<keyword evidence="4" id="KW-0479">Metal-binding</keyword>
<dbReference type="AlphaFoldDB" id="D0LFQ6"/>
<dbReference type="EMBL" id="CP001804">
    <property type="protein sequence ID" value="ACY12690.1"/>
    <property type="molecule type" value="Genomic_DNA"/>
</dbReference>
<dbReference type="HOGENOM" id="CLU_039228_0_0_7"/>
<keyword evidence="6" id="KW-0862">Zinc</keyword>
<dbReference type="STRING" id="502025.Hoch_0048"/>
<dbReference type="GO" id="GO:0046103">
    <property type="term" value="P:inosine biosynthetic process"/>
    <property type="evidence" value="ECO:0007669"/>
    <property type="project" value="TreeGrafter"/>
</dbReference>
<dbReference type="eggNOG" id="COG1816">
    <property type="taxonomic scope" value="Bacteria"/>
</dbReference>
<evidence type="ECO:0000256" key="2">
    <source>
        <dbReference type="ARBA" id="ARBA00006676"/>
    </source>
</evidence>
<comment type="similarity">
    <text evidence="2">Belongs to the metallo-dependent hydrolases superfamily. Adenosine and AMP deaminases family.</text>
</comment>
<gene>
    <name evidence="9" type="ordered locus">Hoch_0048</name>
</gene>
<evidence type="ECO:0000256" key="1">
    <source>
        <dbReference type="ARBA" id="ARBA00001947"/>
    </source>
</evidence>
<comment type="cofactor">
    <cofactor evidence="1">
        <name>Zn(2+)</name>
        <dbReference type="ChEBI" id="CHEBI:29105"/>
    </cofactor>
</comment>
<evidence type="ECO:0000256" key="6">
    <source>
        <dbReference type="ARBA" id="ARBA00022833"/>
    </source>
</evidence>
<dbReference type="KEGG" id="hoh:Hoch_0048"/>
<evidence type="ECO:0000256" key="5">
    <source>
        <dbReference type="ARBA" id="ARBA00022801"/>
    </source>
</evidence>
<dbReference type="Pfam" id="PF00962">
    <property type="entry name" value="A_deaminase"/>
    <property type="match status" value="1"/>
</dbReference>
<keyword evidence="5 9" id="KW-0378">Hydrolase</keyword>
<protein>
    <recommendedName>
        <fullName evidence="3">adenosine deaminase</fullName>
        <ecNumber evidence="3">3.5.4.4</ecNumber>
    </recommendedName>
</protein>
<sequence>MGTELSLEFIEKLPKTDLHVHLDGSLRLDTIIELARQHRIKLPTFDREELFSLIYAGEICESLDDYLKAFDITLAVMQTEDSLERAAFELAEDAWREGVRHIEVRYSPMLHTREGLRLATVVEAVLRGLRMAKRTYGIRYGLILCGIRSMSAETSIRMAELCIAFKNRGVVGFDLAGSEVNNPAALHREAFQLILSNNINCTAHAGEAYGPESIAQAIHKCGAHRIGHGTRLIENGDLLNYVNDHRIPLEVCPSSNLQTKAAKSWDAHPIDFFVDYGLRVTINTDNRLLTDTTVSKELWLCHLHYGWPLETIKDVLVAGFKSAFITYRERADLLKAITAELDAIEAPQGTEDKPENGEIVYELREARETRDAKTPGSVPAVEEPLDGSEISSH</sequence>
<dbReference type="NCBIfam" id="TIGR01430">
    <property type="entry name" value="aden_deam"/>
    <property type="match status" value="1"/>
</dbReference>
<reference evidence="9 10" key="1">
    <citation type="journal article" date="2010" name="Stand. Genomic Sci.">
        <title>Complete genome sequence of Haliangium ochraceum type strain (SMP-2).</title>
        <authorList>
            <consortium name="US DOE Joint Genome Institute (JGI-PGF)"/>
            <person name="Ivanova N."/>
            <person name="Daum C."/>
            <person name="Lang E."/>
            <person name="Abt B."/>
            <person name="Kopitz M."/>
            <person name="Saunders E."/>
            <person name="Lapidus A."/>
            <person name="Lucas S."/>
            <person name="Glavina Del Rio T."/>
            <person name="Nolan M."/>
            <person name="Tice H."/>
            <person name="Copeland A."/>
            <person name="Cheng J.F."/>
            <person name="Chen F."/>
            <person name="Bruce D."/>
            <person name="Goodwin L."/>
            <person name="Pitluck S."/>
            <person name="Mavromatis K."/>
            <person name="Pati A."/>
            <person name="Mikhailova N."/>
            <person name="Chen A."/>
            <person name="Palaniappan K."/>
            <person name="Land M."/>
            <person name="Hauser L."/>
            <person name="Chang Y.J."/>
            <person name="Jeffries C.D."/>
            <person name="Detter J.C."/>
            <person name="Brettin T."/>
            <person name="Rohde M."/>
            <person name="Goker M."/>
            <person name="Bristow J."/>
            <person name="Markowitz V."/>
            <person name="Eisen J.A."/>
            <person name="Hugenholtz P."/>
            <person name="Kyrpides N.C."/>
            <person name="Klenk H.P."/>
        </authorList>
    </citation>
    <scope>NUCLEOTIDE SEQUENCE [LARGE SCALE GENOMIC DNA]</scope>
    <source>
        <strain evidence="10">DSM 14365 / CIP 107738 / JCM 11303 / AJ 13395 / SMP-2</strain>
    </source>
</reference>
<dbReference type="SUPFAM" id="SSF51556">
    <property type="entry name" value="Metallo-dependent hydrolases"/>
    <property type="match status" value="1"/>
</dbReference>
<dbReference type="CDD" id="cd01320">
    <property type="entry name" value="ADA"/>
    <property type="match status" value="1"/>
</dbReference>
<feature type="domain" description="Adenosine deaminase" evidence="8">
    <location>
        <begin position="14"/>
        <end position="338"/>
    </location>
</feature>
<keyword evidence="10" id="KW-1185">Reference proteome</keyword>
<evidence type="ECO:0000313" key="10">
    <source>
        <dbReference type="Proteomes" id="UP000001880"/>
    </source>
</evidence>
<evidence type="ECO:0000256" key="7">
    <source>
        <dbReference type="SAM" id="MobiDB-lite"/>
    </source>
</evidence>
<feature type="region of interest" description="Disordered" evidence="7">
    <location>
        <begin position="365"/>
        <end position="393"/>
    </location>
</feature>